<dbReference type="PANTHER" id="PTHR30182:SF1">
    <property type="entry name" value="L-SERINE DEHYDRATASE 1"/>
    <property type="match status" value="1"/>
</dbReference>
<dbReference type="InterPro" id="IPR004644">
    <property type="entry name" value="Fe-S_L-Ser_mono"/>
</dbReference>
<evidence type="ECO:0000256" key="3">
    <source>
        <dbReference type="ARBA" id="ARBA00008636"/>
    </source>
</evidence>
<dbReference type="AlphaFoldDB" id="A0A2U1AVQ9"/>
<keyword evidence="15" id="KW-1185">Reference proteome</keyword>
<feature type="domain" description="Serine dehydratase beta chain" evidence="13">
    <location>
        <begin position="7"/>
        <end position="157"/>
    </location>
</feature>
<dbReference type="NCBIfam" id="TIGR00720">
    <property type="entry name" value="sda_mono"/>
    <property type="match status" value="1"/>
</dbReference>
<name>A0A2U1AVQ9_9BACT</name>
<comment type="catalytic activity">
    <reaction evidence="10 11">
        <text>L-serine = pyruvate + NH4(+)</text>
        <dbReference type="Rhea" id="RHEA:19169"/>
        <dbReference type="ChEBI" id="CHEBI:15361"/>
        <dbReference type="ChEBI" id="CHEBI:28938"/>
        <dbReference type="ChEBI" id="CHEBI:33384"/>
        <dbReference type="EC" id="4.3.1.17"/>
    </reaction>
</comment>
<evidence type="ECO:0000259" key="12">
    <source>
        <dbReference type="Pfam" id="PF03313"/>
    </source>
</evidence>
<evidence type="ECO:0000256" key="10">
    <source>
        <dbReference type="ARBA" id="ARBA00049406"/>
    </source>
</evidence>
<dbReference type="InterPro" id="IPR005130">
    <property type="entry name" value="Ser_deHydtase-like_asu"/>
</dbReference>
<evidence type="ECO:0000256" key="4">
    <source>
        <dbReference type="ARBA" id="ARBA00022432"/>
    </source>
</evidence>
<evidence type="ECO:0000256" key="1">
    <source>
        <dbReference type="ARBA" id="ARBA00001966"/>
    </source>
</evidence>
<accession>A0A2U1AVQ9</accession>
<dbReference type="GO" id="GO:0003941">
    <property type="term" value="F:L-serine ammonia-lyase activity"/>
    <property type="evidence" value="ECO:0007669"/>
    <property type="project" value="UniProtKB-UniRule"/>
</dbReference>
<dbReference type="GO" id="GO:0006094">
    <property type="term" value="P:gluconeogenesis"/>
    <property type="evidence" value="ECO:0007669"/>
    <property type="project" value="UniProtKB-KW"/>
</dbReference>
<keyword evidence="5 11" id="KW-0004">4Fe-4S</keyword>
<dbReference type="InterPro" id="IPR051318">
    <property type="entry name" value="Fe-S_L-Ser"/>
</dbReference>
<evidence type="ECO:0000256" key="7">
    <source>
        <dbReference type="ARBA" id="ARBA00023004"/>
    </source>
</evidence>
<dbReference type="GeneID" id="78295683"/>
<reference evidence="14 15" key="1">
    <citation type="submission" date="2018-04" db="EMBL/GenBank/DDBJ databases">
        <title>Genomic Encyclopedia of Type Strains, Phase IV (KMG-IV): sequencing the most valuable type-strain genomes for metagenomic binning, comparative biology and taxonomic classification.</title>
        <authorList>
            <person name="Goeker M."/>
        </authorList>
    </citation>
    <scope>NUCLEOTIDE SEQUENCE [LARGE SCALE GENOMIC DNA]</scope>
    <source>
        <strain evidence="14 15">DSM 14823</strain>
    </source>
</reference>
<dbReference type="InterPro" id="IPR005131">
    <property type="entry name" value="Ser_deHydtase_bsu"/>
</dbReference>
<gene>
    <name evidence="14" type="ORF">C8D82_11746</name>
</gene>
<proteinExistence type="inferred from homology"/>
<evidence type="ECO:0000256" key="8">
    <source>
        <dbReference type="ARBA" id="ARBA00023014"/>
    </source>
</evidence>
<dbReference type="OrthoDB" id="9805537at2"/>
<feature type="domain" description="Serine dehydratase-like alpha subunit" evidence="12">
    <location>
        <begin position="186"/>
        <end position="447"/>
    </location>
</feature>
<evidence type="ECO:0000259" key="13">
    <source>
        <dbReference type="Pfam" id="PF03315"/>
    </source>
</evidence>
<keyword evidence="8 11" id="KW-0411">Iron-sulfur</keyword>
<keyword evidence="7 11" id="KW-0408">Iron</keyword>
<evidence type="ECO:0000256" key="11">
    <source>
        <dbReference type="RuleBase" id="RU366059"/>
    </source>
</evidence>
<comment type="cofactor">
    <cofactor evidence="1 11">
        <name>[4Fe-4S] cluster</name>
        <dbReference type="ChEBI" id="CHEBI:49883"/>
    </cofactor>
</comment>
<dbReference type="EC" id="4.3.1.17" evidence="11"/>
<dbReference type="SUPFAM" id="SSF143548">
    <property type="entry name" value="Serine metabolism enzymes domain"/>
    <property type="match status" value="1"/>
</dbReference>
<keyword evidence="9 11" id="KW-0456">Lyase</keyword>
<dbReference type="Proteomes" id="UP000245959">
    <property type="component" value="Unassembled WGS sequence"/>
</dbReference>
<evidence type="ECO:0000256" key="6">
    <source>
        <dbReference type="ARBA" id="ARBA00022723"/>
    </source>
</evidence>
<keyword evidence="6 11" id="KW-0479">Metal-binding</keyword>
<dbReference type="GO" id="GO:0046872">
    <property type="term" value="F:metal ion binding"/>
    <property type="evidence" value="ECO:0007669"/>
    <property type="project" value="UniProtKB-KW"/>
</dbReference>
<dbReference type="InterPro" id="IPR029009">
    <property type="entry name" value="ASB_dom_sf"/>
</dbReference>
<keyword evidence="4 11" id="KW-0312">Gluconeogenesis</keyword>
<sequence>MNCISTSVFDIYKVGPGPSSSHTIGPMRAANDFLKRLPGRLPAEASGRIEAELFGSLALTGRGHGTDRAVAAGLLGERPENCDIDRLAALLRDPGQEYYVPAECGDIRFSAASIRFIPDRSEFPFSNTLRFRLLNQDGAELFHEVYYSIGGGFIRRAGEEQPPAPDVPYRYRDFHSFRRLMEKYRLTPVELLTANESALTGKTEVEIRRELRGILNRMGDAVRCGLETTGLLPGPIRLERRARTVLEAARRRSRPDEQSLLQLDAFSLAAAEENAAGHLVVTAPTSGSAGLLPGVIEYLRRSRRIGEETLCDGLLVAALVAFVARHNASISGAEVGCQGEIGVASAMAAALLATVNGEDFDRIECAAEIALEHHLGLSCDPVDGYVQIPCIERNAVGAVTAWNAWLLASAGDPAKQKVGFDEALAAMYQTGRSMNPDFKETSRGGLAACTLCC</sequence>
<dbReference type="PANTHER" id="PTHR30182">
    <property type="entry name" value="L-SERINE DEHYDRATASE"/>
    <property type="match status" value="1"/>
</dbReference>
<dbReference type="Pfam" id="PF03313">
    <property type="entry name" value="SDH_alpha"/>
    <property type="match status" value="1"/>
</dbReference>
<protein>
    <recommendedName>
        <fullName evidence="11">L-serine dehydratase</fullName>
        <ecNumber evidence="11">4.3.1.17</ecNumber>
    </recommendedName>
</protein>
<dbReference type="Pfam" id="PF03315">
    <property type="entry name" value="SDH_beta"/>
    <property type="match status" value="1"/>
</dbReference>
<evidence type="ECO:0000313" key="15">
    <source>
        <dbReference type="Proteomes" id="UP000245959"/>
    </source>
</evidence>
<dbReference type="Gene3D" id="3.30.1330.90">
    <property type="entry name" value="D-3-phosphoglycerate dehydrogenase, domain 3"/>
    <property type="match status" value="1"/>
</dbReference>
<comment type="similarity">
    <text evidence="3 11">Belongs to the iron-sulfur dependent L-serine dehydratase family.</text>
</comment>
<dbReference type="RefSeq" id="WP_116884380.1">
    <property type="nucleotide sequence ID" value="NZ_CABMMC010000286.1"/>
</dbReference>
<comment type="pathway">
    <text evidence="2">Carbohydrate biosynthesis; gluconeogenesis.</text>
</comment>
<evidence type="ECO:0000256" key="9">
    <source>
        <dbReference type="ARBA" id="ARBA00023239"/>
    </source>
</evidence>
<organism evidence="14 15">
    <name type="scientific">Victivallis vadensis</name>
    <dbReference type="NCBI Taxonomy" id="172901"/>
    <lineage>
        <taxon>Bacteria</taxon>
        <taxon>Pseudomonadati</taxon>
        <taxon>Lentisphaerota</taxon>
        <taxon>Lentisphaeria</taxon>
        <taxon>Victivallales</taxon>
        <taxon>Victivallaceae</taxon>
        <taxon>Victivallis</taxon>
    </lineage>
</organism>
<evidence type="ECO:0000256" key="5">
    <source>
        <dbReference type="ARBA" id="ARBA00022485"/>
    </source>
</evidence>
<dbReference type="EMBL" id="QEKH01000017">
    <property type="protein sequence ID" value="PVY40327.1"/>
    <property type="molecule type" value="Genomic_DNA"/>
</dbReference>
<dbReference type="GO" id="GO:0051539">
    <property type="term" value="F:4 iron, 4 sulfur cluster binding"/>
    <property type="evidence" value="ECO:0007669"/>
    <property type="project" value="UniProtKB-UniRule"/>
</dbReference>
<evidence type="ECO:0000313" key="14">
    <source>
        <dbReference type="EMBL" id="PVY40327.1"/>
    </source>
</evidence>
<evidence type="ECO:0000256" key="2">
    <source>
        <dbReference type="ARBA" id="ARBA00004742"/>
    </source>
</evidence>
<comment type="caution">
    <text evidence="14">The sequence shown here is derived from an EMBL/GenBank/DDBJ whole genome shotgun (WGS) entry which is preliminary data.</text>
</comment>